<dbReference type="EMBL" id="PSWU01000004">
    <property type="protein sequence ID" value="PPI16433.1"/>
    <property type="molecule type" value="Genomic_DNA"/>
</dbReference>
<feature type="transmembrane region" description="Helical" evidence="1">
    <location>
        <begin position="198"/>
        <end position="217"/>
    </location>
</feature>
<dbReference type="InterPro" id="IPR052712">
    <property type="entry name" value="Acid_resist_chaperone_HdeD"/>
</dbReference>
<feature type="transmembrane region" description="Helical" evidence="1">
    <location>
        <begin position="223"/>
        <end position="245"/>
    </location>
</feature>
<keyword evidence="1" id="KW-1133">Transmembrane helix</keyword>
<evidence type="ECO:0008006" key="4">
    <source>
        <dbReference type="Google" id="ProtNLM"/>
    </source>
</evidence>
<comment type="caution">
    <text evidence="2">The sequence shown here is derived from an EMBL/GenBank/DDBJ whole genome shotgun (WGS) entry which is preliminary data.</text>
</comment>
<dbReference type="PANTHER" id="PTHR34989">
    <property type="entry name" value="PROTEIN HDED"/>
    <property type="match status" value="1"/>
</dbReference>
<dbReference type="GO" id="GO:0005886">
    <property type="term" value="C:plasma membrane"/>
    <property type="evidence" value="ECO:0007669"/>
    <property type="project" value="TreeGrafter"/>
</dbReference>
<organism evidence="2 3">
    <name type="scientific">Rathayibacter toxicus</name>
    <dbReference type="NCBI Taxonomy" id="145458"/>
    <lineage>
        <taxon>Bacteria</taxon>
        <taxon>Bacillati</taxon>
        <taxon>Actinomycetota</taxon>
        <taxon>Actinomycetes</taxon>
        <taxon>Micrococcales</taxon>
        <taxon>Microbacteriaceae</taxon>
        <taxon>Rathayibacter</taxon>
    </lineage>
</organism>
<gene>
    <name evidence="2" type="ORF">C5C51_03275</name>
</gene>
<dbReference type="PANTHER" id="PTHR34989:SF1">
    <property type="entry name" value="PROTEIN HDED"/>
    <property type="match status" value="1"/>
</dbReference>
<dbReference type="AlphaFoldDB" id="A0A2S5Y941"/>
<feature type="transmembrane region" description="Helical" evidence="1">
    <location>
        <begin position="88"/>
        <end position="106"/>
    </location>
</feature>
<dbReference type="Proteomes" id="UP000237966">
    <property type="component" value="Unassembled WGS sequence"/>
</dbReference>
<feature type="transmembrane region" description="Helical" evidence="1">
    <location>
        <begin position="112"/>
        <end position="131"/>
    </location>
</feature>
<dbReference type="Pfam" id="PF03729">
    <property type="entry name" value="DUF308"/>
    <property type="match status" value="2"/>
</dbReference>
<reference evidence="2 3" key="1">
    <citation type="submission" date="2018-02" db="EMBL/GenBank/DDBJ databases">
        <title>Bacteriophage NCPPB3778 and a type I-E CRISPR drive the evolution of the US Biological Select Agent, Rathayibacter toxicus.</title>
        <authorList>
            <person name="Davis E.W.II."/>
            <person name="Tabima J.F."/>
            <person name="Weisberg A.J."/>
            <person name="Lopes L.D."/>
            <person name="Wiseman M.S."/>
            <person name="Wiseman M.S."/>
            <person name="Pupko T."/>
            <person name="Belcher M.S."/>
            <person name="Sechler A.J."/>
            <person name="Tancos M.A."/>
            <person name="Schroeder B.K."/>
            <person name="Murray T.D."/>
            <person name="Luster D.G."/>
            <person name="Schneider W.L."/>
            <person name="Rogers E."/>
            <person name="Andreote F.D."/>
            <person name="Grunwald N.J."/>
            <person name="Putnam M.L."/>
            <person name="Chang J.H."/>
        </authorList>
    </citation>
    <scope>NUCLEOTIDE SEQUENCE [LARGE SCALE GENOMIC DNA]</scope>
    <source>
        <strain evidence="2 3">FH99</strain>
    </source>
</reference>
<keyword evidence="1" id="KW-0472">Membrane</keyword>
<feature type="transmembrane region" description="Helical" evidence="1">
    <location>
        <begin position="143"/>
        <end position="162"/>
    </location>
</feature>
<keyword evidence="1" id="KW-0812">Transmembrane</keyword>
<accession>A0A2S5Y941</accession>
<name>A0A2S5Y941_9MICO</name>
<evidence type="ECO:0000313" key="2">
    <source>
        <dbReference type="EMBL" id="PPI16433.1"/>
    </source>
</evidence>
<feature type="transmembrane region" description="Helical" evidence="1">
    <location>
        <begin position="168"/>
        <end position="186"/>
    </location>
</feature>
<proteinExistence type="predicted"/>
<dbReference type="OrthoDB" id="3238356at2"/>
<dbReference type="InterPro" id="IPR005325">
    <property type="entry name" value="DUF308_memb"/>
</dbReference>
<evidence type="ECO:0000313" key="3">
    <source>
        <dbReference type="Proteomes" id="UP000237966"/>
    </source>
</evidence>
<protein>
    <recommendedName>
        <fullName evidence="4">DUF308 domain-containing protein</fullName>
    </recommendedName>
</protein>
<evidence type="ECO:0000256" key="1">
    <source>
        <dbReference type="SAM" id="Phobius"/>
    </source>
</evidence>
<sequence length="250" mass="26344">MHYGCSHTSRSLRHCVCSLSRRFVPRSSTISLAALPSVPVQAAALYARSRARAHLCPNVRRVRSLRRRNAMIETTATTLSRTAMERGWILAVSVIAIGLGVIAIVIPGPTLVTVAIVFGIHLIAVGVFRLLLASTASRLEARVRWLTGLLGVLILTAGILCLSNPFESLSILGLVIGGGWILDGLSSIASGRTVAGPVWWPIVAGITSIVAGVLTVIMPVLALASFVTVVAVLLIVVGVSGLLLLPVRVK</sequence>